<comment type="caution">
    <text evidence="1">The sequence shown here is derived from an EMBL/GenBank/DDBJ whole genome shotgun (WGS) entry which is preliminary data.</text>
</comment>
<evidence type="ECO:0000313" key="1">
    <source>
        <dbReference type="EMBL" id="KAJ8433396.1"/>
    </source>
</evidence>
<proteinExistence type="predicted"/>
<dbReference type="OrthoDB" id="425619at2759"/>
<reference evidence="1" key="1">
    <citation type="submission" date="2022-04" db="EMBL/GenBank/DDBJ databases">
        <title>Carnegiea gigantea Genome sequencing and assembly v2.</title>
        <authorList>
            <person name="Copetti D."/>
            <person name="Sanderson M.J."/>
            <person name="Burquez A."/>
            <person name="Wojciechowski M.F."/>
        </authorList>
    </citation>
    <scope>NUCLEOTIDE SEQUENCE</scope>
    <source>
        <strain evidence="1">SGP5-SGP5p</strain>
        <tissue evidence="1">Aerial part</tissue>
    </source>
</reference>
<protein>
    <recommendedName>
        <fullName evidence="3">DUF4283 domain-containing protein</fullName>
    </recommendedName>
</protein>
<dbReference type="PANTHER" id="PTHR33233">
    <property type="entry name" value="ENDONUCLEASE/EXONUCLEASE/PHOSPHATASE"/>
    <property type="match status" value="1"/>
</dbReference>
<sequence>MNEHHEVEARAPSNLEVSEAQPTIPINGIVLQLTPPASTTQVPITRSYASMVDPDEGTDLKFMPARTINDVAEEIEYWQQSIFCSVLGANPPFEVMQGFIKRIWSALDIDKIIHVRGGGADSLSKIGSLLGIPIKTDRFTKERSVIRYARLLIDIPLNSSFPKFIEFFNDNELLIRQHVVYEWKPVKCSHCHMFGHKEPVCKKKNVVRKEWRKV</sequence>
<dbReference type="Proteomes" id="UP001153076">
    <property type="component" value="Unassembled WGS sequence"/>
</dbReference>
<name>A0A9Q1Q9N6_9CARY</name>
<dbReference type="EMBL" id="JAKOGI010000544">
    <property type="protein sequence ID" value="KAJ8433396.1"/>
    <property type="molecule type" value="Genomic_DNA"/>
</dbReference>
<keyword evidence="2" id="KW-1185">Reference proteome</keyword>
<organism evidence="1 2">
    <name type="scientific">Carnegiea gigantea</name>
    <dbReference type="NCBI Taxonomy" id="171969"/>
    <lineage>
        <taxon>Eukaryota</taxon>
        <taxon>Viridiplantae</taxon>
        <taxon>Streptophyta</taxon>
        <taxon>Embryophyta</taxon>
        <taxon>Tracheophyta</taxon>
        <taxon>Spermatophyta</taxon>
        <taxon>Magnoliopsida</taxon>
        <taxon>eudicotyledons</taxon>
        <taxon>Gunneridae</taxon>
        <taxon>Pentapetalae</taxon>
        <taxon>Caryophyllales</taxon>
        <taxon>Cactineae</taxon>
        <taxon>Cactaceae</taxon>
        <taxon>Cactoideae</taxon>
        <taxon>Echinocereeae</taxon>
        <taxon>Carnegiea</taxon>
    </lineage>
</organism>
<evidence type="ECO:0008006" key="3">
    <source>
        <dbReference type="Google" id="ProtNLM"/>
    </source>
</evidence>
<dbReference type="PANTHER" id="PTHR33233:SF17">
    <property type="entry name" value="DUF4283 DOMAIN-CONTAINING PROTEIN"/>
    <property type="match status" value="1"/>
</dbReference>
<dbReference type="AlphaFoldDB" id="A0A9Q1Q9N6"/>
<accession>A0A9Q1Q9N6</accession>
<evidence type="ECO:0000313" key="2">
    <source>
        <dbReference type="Proteomes" id="UP001153076"/>
    </source>
</evidence>
<gene>
    <name evidence="1" type="ORF">Cgig2_028996</name>
</gene>